<keyword evidence="2" id="KW-1185">Reference proteome</keyword>
<evidence type="ECO:0008006" key="3">
    <source>
        <dbReference type="Google" id="ProtNLM"/>
    </source>
</evidence>
<proteinExistence type="predicted"/>
<evidence type="ECO:0000313" key="1">
    <source>
        <dbReference type="EMBL" id="WUO46508.1"/>
    </source>
</evidence>
<protein>
    <recommendedName>
        <fullName evidence="3">Circularly permuted type 2 ATP-grasp protein</fullName>
    </recommendedName>
</protein>
<sequence>MSAWSSLDPRATDAWADFIASGGEAGAAAAAADAERFQARLHRPGWVHMYPPPVLHKAAAEEVAEVGVRLAELVTAFPRRVFGDDLGAWAAYLGIPAEDADLMAQALRHPRTGRAATAVMRPDLVVTDDGLKLVELNVSTPMGGLSTLAPYTAATLDSAFGRFLAGRGLTPGGPATSRIWLDMLAGLVRVPADRPLRVFEAIANPADIDSGRRFFVDMIRSGGYEISCGLIADLELTDEGVFFEGERIDAVVTMYTWHETKNHVPPALTRRLMELDRALKVDFIGAPATALYDNKANLALFSEPEFEALLTEEERALVRAHVPPTFRLRADTLDRAVAGREQLICKPASAYGGKDMAFGFASDDAAWRALMAERLADPRERYVLQRRLRPAVVVLPGANPSGREMVLAPLVFGGRYAGTFLRQAPPRPESTINASSGAEAAAVLTFAE</sequence>
<name>A0ABZ1RJ20_9ACTN</name>
<gene>
    <name evidence="1" type="ORF">OHU17_11985</name>
</gene>
<reference evidence="1" key="1">
    <citation type="submission" date="2022-10" db="EMBL/GenBank/DDBJ databases">
        <title>The complete genomes of actinobacterial strains from the NBC collection.</title>
        <authorList>
            <person name="Joergensen T.S."/>
            <person name="Alvarez Arevalo M."/>
            <person name="Sterndorff E.B."/>
            <person name="Faurdal D."/>
            <person name="Vuksanovic O."/>
            <person name="Mourched A.-S."/>
            <person name="Charusanti P."/>
            <person name="Shaw S."/>
            <person name="Blin K."/>
            <person name="Weber T."/>
        </authorList>
    </citation>
    <scope>NUCLEOTIDE SEQUENCE</scope>
    <source>
        <strain evidence="1">NBC_00283</strain>
    </source>
</reference>
<organism evidence="1 2">
    <name type="scientific">Streptomyces goshikiensis</name>
    <dbReference type="NCBI Taxonomy" id="1942"/>
    <lineage>
        <taxon>Bacteria</taxon>
        <taxon>Bacillati</taxon>
        <taxon>Actinomycetota</taxon>
        <taxon>Actinomycetes</taxon>
        <taxon>Kitasatosporales</taxon>
        <taxon>Streptomycetaceae</taxon>
        <taxon>Streptomyces</taxon>
    </lineage>
</organism>
<dbReference type="EMBL" id="CP108057">
    <property type="protein sequence ID" value="WUO46508.1"/>
    <property type="molecule type" value="Genomic_DNA"/>
</dbReference>
<dbReference type="SUPFAM" id="SSF56059">
    <property type="entry name" value="Glutathione synthetase ATP-binding domain-like"/>
    <property type="match status" value="1"/>
</dbReference>
<accession>A0ABZ1RJ20</accession>
<evidence type="ECO:0000313" key="2">
    <source>
        <dbReference type="Proteomes" id="UP001432075"/>
    </source>
</evidence>
<dbReference type="RefSeq" id="WP_328775849.1">
    <property type="nucleotide sequence ID" value="NZ_CP108057.1"/>
</dbReference>
<dbReference type="Proteomes" id="UP001432075">
    <property type="component" value="Chromosome"/>
</dbReference>